<reference evidence="2 3" key="1">
    <citation type="journal article" date="2020" name="ISME J.">
        <title>Uncovering the hidden diversity of litter-decomposition mechanisms in mushroom-forming fungi.</title>
        <authorList>
            <person name="Floudas D."/>
            <person name="Bentzer J."/>
            <person name="Ahren D."/>
            <person name="Johansson T."/>
            <person name="Persson P."/>
            <person name="Tunlid A."/>
        </authorList>
    </citation>
    <scope>NUCLEOTIDE SEQUENCE [LARGE SCALE GENOMIC DNA]</scope>
    <source>
        <strain evidence="2 3">CBS 101986</strain>
    </source>
</reference>
<organism evidence="2 3">
    <name type="scientific">Psilocybe cf. subviscida</name>
    <dbReference type="NCBI Taxonomy" id="2480587"/>
    <lineage>
        <taxon>Eukaryota</taxon>
        <taxon>Fungi</taxon>
        <taxon>Dikarya</taxon>
        <taxon>Basidiomycota</taxon>
        <taxon>Agaricomycotina</taxon>
        <taxon>Agaricomycetes</taxon>
        <taxon>Agaricomycetidae</taxon>
        <taxon>Agaricales</taxon>
        <taxon>Agaricineae</taxon>
        <taxon>Strophariaceae</taxon>
        <taxon>Psilocybe</taxon>
    </lineage>
</organism>
<evidence type="ECO:0000313" key="3">
    <source>
        <dbReference type="Proteomes" id="UP000567179"/>
    </source>
</evidence>
<keyword evidence="1" id="KW-0812">Transmembrane</keyword>
<name>A0A8H5BWV1_9AGAR</name>
<comment type="caution">
    <text evidence="2">The sequence shown here is derived from an EMBL/GenBank/DDBJ whole genome shotgun (WGS) entry which is preliminary data.</text>
</comment>
<gene>
    <name evidence="2" type="ORF">D9619_005726</name>
</gene>
<evidence type="ECO:0000313" key="2">
    <source>
        <dbReference type="EMBL" id="KAF5331024.1"/>
    </source>
</evidence>
<dbReference type="Proteomes" id="UP000567179">
    <property type="component" value="Unassembled WGS sequence"/>
</dbReference>
<keyword evidence="1" id="KW-1133">Transmembrane helix</keyword>
<feature type="transmembrane region" description="Helical" evidence="1">
    <location>
        <begin position="33"/>
        <end position="51"/>
    </location>
</feature>
<dbReference type="OrthoDB" id="15108at2759"/>
<dbReference type="PANTHER" id="PTHR39476">
    <property type="entry name" value="NADH:UBIQUINONE OXIDOREDUCTASE 6.6KD SUBUNIT"/>
    <property type="match status" value="1"/>
</dbReference>
<dbReference type="PANTHER" id="PTHR39476:SF1">
    <property type="entry name" value="NADH DEHYDROGENASE [UBIQUINONE] 1 BETA SUBCOMPLEX SUBUNIT 4"/>
    <property type="match status" value="1"/>
</dbReference>
<protein>
    <recommendedName>
        <fullName evidence="4">Complex I-B15</fullName>
    </recommendedName>
</protein>
<evidence type="ECO:0008006" key="4">
    <source>
        <dbReference type="Google" id="ProtNLM"/>
    </source>
</evidence>
<proteinExistence type="predicted"/>
<dbReference type="EMBL" id="JAACJJ010000001">
    <property type="protein sequence ID" value="KAF5331024.1"/>
    <property type="molecule type" value="Genomic_DNA"/>
</dbReference>
<keyword evidence="3" id="KW-1185">Reference proteome</keyword>
<keyword evidence="1" id="KW-0472">Membrane</keyword>
<dbReference type="AlphaFoldDB" id="A0A8H5BWV1"/>
<accession>A0A8H5BWV1</accession>
<evidence type="ECO:0000256" key="1">
    <source>
        <dbReference type="SAM" id="Phobius"/>
    </source>
</evidence>
<sequence length="79" mass="9073">MGHGAVKVDPAIERFNTMREEAYLHFRWTKRTVRTGLLGFVIVPGALYYLSTQYYQHWDFLGKRKGEAIAGPSQPQTQS</sequence>